<feature type="transmembrane region" description="Helical" evidence="7">
    <location>
        <begin position="6"/>
        <end position="22"/>
    </location>
</feature>
<dbReference type="PROSITE" id="PS00086">
    <property type="entry name" value="CYTOCHROME_P450"/>
    <property type="match status" value="1"/>
</dbReference>
<dbReference type="InterPro" id="IPR001128">
    <property type="entry name" value="Cyt_P450"/>
</dbReference>
<dbReference type="Pfam" id="PF00067">
    <property type="entry name" value="p450"/>
    <property type="match status" value="1"/>
</dbReference>
<dbReference type="GO" id="GO:0005506">
    <property type="term" value="F:iron ion binding"/>
    <property type="evidence" value="ECO:0007669"/>
    <property type="project" value="InterPro"/>
</dbReference>
<keyword evidence="9" id="KW-1185">Reference proteome</keyword>
<organism evidence="8 9">
    <name type="scientific">Ambispora leptoticha</name>
    <dbReference type="NCBI Taxonomy" id="144679"/>
    <lineage>
        <taxon>Eukaryota</taxon>
        <taxon>Fungi</taxon>
        <taxon>Fungi incertae sedis</taxon>
        <taxon>Mucoromycota</taxon>
        <taxon>Glomeromycotina</taxon>
        <taxon>Glomeromycetes</taxon>
        <taxon>Archaeosporales</taxon>
        <taxon>Ambisporaceae</taxon>
        <taxon>Ambispora</taxon>
    </lineage>
</organism>
<dbReference type="InterPro" id="IPR036396">
    <property type="entry name" value="Cyt_P450_sf"/>
</dbReference>
<dbReference type="GO" id="GO:0016705">
    <property type="term" value="F:oxidoreductase activity, acting on paired donors, with incorporation or reduction of molecular oxygen"/>
    <property type="evidence" value="ECO:0007669"/>
    <property type="project" value="InterPro"/>
</dbReference>
<evidence type="ECO:0000313" key="8">
    <source>
        <dbReference type="EMBL" id="CAG8496479.1"/>
    </source>
</evidence>
<evidence type="ECO:0000313" key="9">
    <source>
        <dbReference type="Proteomes" id="UP000789508"/>
    </source>
</evidence>
<evidence type="ECO:0000256" key="7">
    <source>
        <dbReference type="SAM" id="Phobius"/>
    </source>
</evidence>
<accession>A0A9N8ZHZ2</accession>
<dbReference type="InterPro" id="IPR002401">
    <property type="entry name" value="Cyt_P450_E_grp-I"/>
</dbReference>
<dbReference type="PANTHER" id="PTHR24296">
    <property type="entry name" value="CYTOCHROME P450"/>
    <property type="match status" value="1"/>
</dbReference>
<evidence type="ECO:0000256" key="3">
    <source>
        <dbReference type="ARBA" id="ARBA00023002"/>
    </source>
</evidence>
<evidence type="ECO:0000256" key="2">
    <source>
        <dbReference type="ARBA" id="ARBA00022723"/>
    </source>
</evidence>
<gene>
    <name evidence="8" type="ORF">ALEPTO_LOCUS3256</name>
</gene>
<evidence type="ECO:0000256" key="1">
    <source>
        <dbReference type="ARBA" id="ARBA00010617"/>
    </source>
</evidence>
<dbReference type="InterPro" id="IPR017972">
    <property type="entry name" value="Cyt_P450_CS"/>
</dbReference>
<feature type="non-terminal residue" evidence="8">
    <location>
        <position position="501"/>
    </location>
</feature>
<evidence type="ECO:0000256" key="4">
    <source>
        <dbReference type="ARBA" id="ARBA00023004"/>
    </source>
</evidence>
<keyword evidence="5 6" id="KW-0349">Heme</keyword>
<evidence type="ECO:0000256" key="5">
    <source>
        <dbReference type="PIRSR" id="PIRSR602401-1"/>
    </source>
</evidence>
<proteinExistence type="inferred from homology"/>
<dbReference type="SUPFAM" id="SSF48264">
    <property type="entry name" value="Cytochrome P450"/>
    <property type="match status" value="1"/>
</dbReference>
<dbReference type="EMBL" id="CAJVPS010000584">
    <property type="protein sequence ID" value="CAG8496479.1"/>
    <property type="molecule type" value="Genomic_DNA"/>
</dbReference>
<reference evidence="8" key="1">
    <citation type="submission" date="2021-06" db="EMBL/GenBank/DDBJ databases">
        <authorList>
            <person name="Kallberg Y."/>
            <person name="Tangrot J."/>
            <person name="Rosling A."/>
        </authorList>
    </citation>
    <scope>NUCLEOTIDE SEQUENCE</scope>
    <source>
        <strain evidence="8">FL130A</strain>
    </source>
</reference>
<dbReference type="Gene3D" id="1.10.630.10">
    <property type="entry name" value="Cytochrome P450"/>
    <property type="match status" value="1"/>
</dbReference>
<sequence>MLDSIFQYSLISLLLLIGYLIIKYPNRAIGTRARPDLKGPKGFPIVGNLFLILLEAERFNDTTLELTKKYGEIYTYTLPGVGRFIAINTPELIEHILKTNYLNYPKGPYFYRLLVDAFGDGIFNVDGESWIFQRKIINKIIQGKNFRTIIYREFEVHSKIMLGILSEAAETGESIDLQSLFYRFTFDVFTKICFNQNSHTLTNPENVPLFAVAFDYCQAVIKERFLNPLWPILEIFSESGRKNRKYCKVLDDYSYNIIQERRREPLMTENSTDILHLFMGNGEHLNDKELRDAILNVMIAGRDTTAVALSWMMYRIMTNPSVEKNLLKEFDSLITPENPIPDYDSIKKLTYAYATWTETLRLHPSVPINFKTAVKDDILPGGVPVNAGDMLLWSPYAMGRDERVWGNDVNEFKPERFLKLGELGEYELIKPSSFKFIAFNAGPRICVGQEFATIEALFLLAVMLKNYRFELLTNEKMITYATSILLPMKNPLLVKVTKREA</sequence>
<dbReference type="PRINTS" id="PR00385">
    <property type="entry name" value="P450"/>
</dbReference>
<dbReference type="OrthoDB" id="1470350at2759"/>
<comment type="similarity">
    <text evidence="1 6">Belongs to the cytochrome P450 family.</text>
</comment>
<keyword evidence="3 6" id="KW-0560">Oxidoreductase</keyword>
<comment type="caution">
    <text evidence="8">The sequence shown here is derived from an EMBL/GenBank/DDBJ whole genome shotgun (WGS) entry which is preliminary data.</text>
</comment>
<feature type="binding site" description="axial binding residue" evidence="5">
    <location>
        <position position="446"/>
    </location>
    <ligand>
        <name>heme</name>
        <dbReference type="ChEBI" id="CHEBI:30413"/>
    </ligand>
    <ligandPart>
        <name>Fe</name>
        <dbReference type="ChEBI" id="CHEBI:18248"/>
    </ligandPart>
</feature>
<comment type="cofactor">
    <cofactor evidence="5">
        <name>heme</name>
        <dbReference type="ChEBI" id="CHEBI:30413"/>
    </cofactor>
</comment>
<dbReference type="AlphaFoldDB" id="A0A9N8ZHZ2"/>
<evidence type="ECO:0000256" key="6">
    <source>
        <dbReference type="RuleBase" id="RU000461"/>
    </source>
</evidence>
<keyword evidence="4 5" id="KW-0408">Iron</keyword>
<keyword evidence="7" id="KW-0812">Transmembrane</keyword>
<dbReference type="GO" id="GO:0020037">
    <property type="term" value="F:heme binding"/>
    <property type="evidence" value="ECO:0007669"/>
    <property type="project" value="InterPro"/>
</dbReference>
<dbReference type="GO" id="GO:0004497">
    <property type="term" value="F:monooxygenase activity"/>
    <property type="evidence" value="ECO:0007669"/>
    <property type="project" value="UniProtKB-KW"/>
</dbReference>
<name>A0A9N8ZHZ2_9GLOM</name>
<keyword evidence="6" id="KW-0503">Monooxygenase</keyword>
<dbReference type="GO" id="GO:0006629">
    <property type="term" value="P:lipid metabolic process"/>
    <property type="evidence" value="ECO:0007669"/>
    <property type="project" value="UniProtKB-ARBA"/>
</dbReference>
<keyword evidence="2 5" id="KW-0479">Metal-binding</keyword>
<dbReference type="Proteomes" id="UP000789508">
    <property type="component" value="Unassembled WGS sequence"/>
</dbReference>
<protein>
    <submittedName>
        <fullName evidence="8">4886_t:CDS:1</fullName>
    </submittedName>
</protein>
<keyword evidence="7" id="KW-1133">Transmembrane helix</keyword>
<keyword evidence="7" id="KW-0472">Membrane</keyword>
<dbReference type="PRINTS" id="PR00463">
    <property type="entry name" value="EP450I"/>
</dbReference>